<keyword evidence="4" id="KW-1185">Reference proteome</keyword>
<gene>
    <name evidence="3" type="ORF">IU449_26485</name>
</gene>
<feature type="transmembrane region" description="Helical" evidence="2">
    <location>
        <begin position="96"/>
        <end position="113"/>
    </location>
</feature>
<reference evidence="3 4" key="1">
    <citation type="submission" date="2020-10" db="EMBL/GenBank/DDBJ databases">
        <title>Identification of Nocardia species via Next-generation sequencing and recognition of intraspecies genetic diversity.</title>
        <authorList>
            <person name="Li P."/>
            <person name="Li P."/>
            <person name="Lu B."/>
        </authorList>
    </citation>
    <scope>NUCLEOTIDE SEQUENCE [LARGE SCALE GENOMIC DNA]</scope>
    <source>
        <strain evidence="3 4">BJ06-0143</strain>
    </source>
</reference>
<keyword evidence="2" id="KW-1133">Transmembrane helix</keyword>
<protein>
    <submittedName>
        <fullName evidence="3">DUF2567 domain-containing protein</fullName>
    </submittedName>
</protein>
<evidence type="ECO:0000256" key="2">
    <source>
        <dbReference type="SAM" id="Phobius"/>
    </source>
</evidence>
<keyword evidence="2" id="KW-0472">Membrane</keyword>
<evidence type="ECO:0000313" key="3">
    <source>
        <dbReference type="EMBL" id="MBF6358048.1"/>
    </source>
</evidence>
<sequence>MAGSGIRAGGVRREVAAGLLVAAAVVTVSLVVGVLWGLVSPTEQLVVTEPDRGSALIGESLHQFDAVAMFVCFGAVTGLVAAVAVWRLLRPVRGPLLQLGLLSGSLVGAYAMARSGETVADLLHPRAEDPAVGTVVTLPTGVGTGLALLVQPLIASLVVLFFAALSTSDDLGTGYTSAFGHAVPTPRWSAVPAFDRPGWGGGLPGAGSTRRDSGHLPEAGRTH</sequence>
<accession>A0ABS0DMV3</accession>
<proteinExistence type="predicted"/>
<comment type="caution">
    <text evidence="3">The sequence shown here is derived from an EMBL/GenBank/DDBJ whole genome shotgun (WGS) entry which is preliminary data.</text>
</comment>
<organism evidence="3 4">
    <name type="scientific">Nocardia higoensis</name>
    <dbReference type="NCBI Taxonomy" id="228599"/>
    <lineage>
        <taxon>Bacteria</taxon>
        <taxon>Bacillati</taxon>
        <taxon>Actinomycetota</taxon>
        <taxon>Actinomycetes</taxon>
        <taxon>Mycobacteriales</taxon>
        <taxon>Nocardiaceae</taxon>
        <taxon>Nocardia</taxon>
    </lineage>
</organism>
<feature type="transmembrane region" description="Helical" evidence="2">
    <location>
        <begin position="15"/>
        <end position="39"/>
    </location>
</feature>
<feature type="compositionally biased region" description="Basic and acidic residues" evidence="1">
    <location>
        <begin position="209"/>
        <end position="223"/>
    </location>
</feature>
<dbReference type="EMBL" id="JADLQN010000009">
    <property type="protein sequence ID" value="MBF6358048.1"/>
    <property type="molecule type" value="Genomic_DNA"/>
</dbReference>
<dbReference type="RefSeq" id="WP_195004883.1">
    <property type="nucleotide sequence ID" value="NZ_JADLQN010000009.1"/>
</dbReference>
<feature type="transmembrane region" description="Helical" evidence="2">
    <location>
        <begin position="66"/>
        <end position="89"/>
    </location>
</feature>
<evidence type="ECO:0000256" key="1">
    <source>
        <dbReference type="SAM" id="MobiDB-lite"/>
    </source>
</evidence>
<keyword evidence="2" id="KW-0812">Transmembrane</keyword>
<name>A0ABS0DMV3_9NOCA</name>
<feature type="region of interest" description="Disordered" evidence="1">
    <location>
        <begin position="199"/>
        <end position="223"/>
    </location>
</feature>
<feature type="transmembrane region" description="Helical" evidence="2">
    <location>
        <begin position="146"/>
        <end position="165"/>
    </location>
</feature>
<evidence type="ECO:0000313" key="4">
    <source>
        <dbReference type="Proteomes" id="UP000707731"/>
    </source>
</evidence>
<dbReference type="InterPro" id="IPR021213">
    <property type="entry name" value="DUF2567"/>
</dbReference>
<dbReference type="Proteomes" id="UP000707731">
    <property type="component" value="Unassembled WGS sequence"/>
</dbReference>
<dbReference type="Pfam" id="PF10821">
    <property type="entry name" value="DUF2567"/>
    <property type="match status" value="1"/>
</dbReference>